<evidence type="ECO:0000313" key="11">
    <source>
        <dbReference type="Proteomes" id="UP000239706"/>
    </source>
</evidence>
<dbReference type="EMBL" id="PVXO01000048">
    <property type="protein sequence ID" value="PRR78237.1"/>
    <property type="molecule type" value="Genomic_DNA"/>
</dbReference>
<gene>
    <name evidence="10" type="primary">queG</name>
    <name evidence="10" type="ORF">CLLI_18390</name>
</gene>
<dbReference type="Pfam" id="PF13484">
    <property type="entry name" value="Fer4_16"/>
    <property type="match status" value="1"/>
</dbReference>
<proteinExistence type="predicted"/>
<keyword evidence="4" id="KW-0479">Metal-binding</keyword>
<keyword evidence="6 10" id="KW-0560">Oxidoreductase</keyword>
<organism evidence="10 11">
    <name type="scientific">Clostridium liquoris</name>
    <dbReference type="NCBI Taxonomy" id="1289519"/>
    <lineage>
        <taxon>Bacteria</taxon>
        <taxon>Bacillati</taxon>
        <taxon>Bacillota</taxon>
        <taxon>Clostridia</taxon>
        <taxon>Eubacteriales</taxon>
        <taxon>Clostridiaceae</taxon>
        <taxon>Clostridium</taxon>
    </lineage>
</organism>
<dbReference type="GO" id="GO:0008616">
    <property type="term" value="P:tRNA queuosine(34) biosynthetic process"/>
    <property type="evidence" value="ECO:0007669"/>
    <property type="project" value="UniProtKB-KW"/>
</dbReference>
<dbReference type="PROSITE" id="PS00198">
    <property type="entry name" value="4FE4S_FER_1"/>
    <property type="match status" value="1"/>
</dbReference>
<dbReference type="SUPFAM" id="SSF46548">
    <property type="entry name" value="alpha-helical ferredoxin"/>
    <property type="match status" value="1"/>
</dbReference>
<dbReference type="GO" id="GO:0046872">
    <property type="term" value="F:metal ion binding"/>
    <property type="evidence" value="ECO:0007669"/>
    <property type="project" value="UniProtKB-KW"/>
</dbReference>
<dbReference type="RefSeq" id="WP_106063923.1">
    <property type="nucleotide sequence ID" value="NZ_PVXO01000048.1"/>
</dbReference>
<dbReference type="OrthoDB" id="9784571at2"/>
<keyword evidence="8" id="KW-0411">Iron-sulfur</keyword>
<dbReference type="Gene3D" id="3.30.70.20">
    <property type="match status" value="1"/>
</dbReference>
<dbReference type="InterPro" id="IPR004453">
    <property type="entry name" value="QueG"/>
</dbReference>
<sequence>MDNKEKIIKYCNNLGLDNLGFTSCRKFKGLEEYFYLRKSKGQENEFEEKDIQKRINPDIYMREGKAIISIAFPYVFNKNFNNKFYFSKYTMGRDYHLVVTEHLKKICAFIEFLGGKAKYFVDSNALPERYIASLCGIGFIGKNNMLITEKYGSYVFLGEIITDLELDEDNPLRRKCGECNLCLKACPTNSIGEHENNSNICLSYITQKKDIENSWFHKLQGRLFGCDTCQGVCPYNKKASLSTIEAFEPFPFMEEVNIEELINMDNKTFRDKYALTSCGWRGKNILIRNALINVFEKAENYKVGVKHFNSPYVKDYYSRLLQLHKL</sequence>
<dbReference type="Pfam" id="PF08331">
    <property type="entry name" value="QueG_DUF1730"/>
    <property type="match status" value="1"/>
</dbReference>
<keyword evidence="5" id="KW-0671">Queuosine biosynthesis</keyword>
<evidence type="ECO:0000256" key="7">
    <source>
        <dbReference type="ARBA" id="ARBA00023004"/>
    </source>
</evidence>
<keyword evidence="2" id="KW-0963">Cytoplasm</keyword>
<feature type="domain" description="4Fe-4S ferredoxin-type" evidence="9">
    <location>
        <begin position="162"/>
        <end position="196"/>
    </location>
</feature>
<dbReference type="AlphaFoldDB" id="A0A2T0B3A1"/>
<evidence type="ECO:0000256" key="4">
    <source>
        <dbReference type="ARBA" id="ARBA00022723"/>
    </source>
</evidence>
<dbReference type="GO" id="GO:0051539">
    <property type="term" value="F:4 iron, 4 sulfur cluster binding"/>
    <property type="evidence" value="ECO:0007669"/>
    <property type="project" value="UniProtKB-KW"/>
</dbReference>
<name>A0A2T0B3A1_9CLOT</name>
<keyword evidence="1" id="KW-0004">4Fe-4S</keyword>
<evidence type="ECO:0000259" key="9">
    <source>
        <dbReference type="PROSITE" id="PS51379"/>
    </source>
</evidence>
<protein>
    <submittedName>
        <fullName evidence="10">Epoxyqueuosine reductase</fullName>
        <ecNumber evidence="10">1.1.-.-</ecNumber>
    </submittedName>
</protein>
<keyword evidence="3" id="KW-0819">tRNA processing</keyword>
<evidence type="ECO:0000313" key="10">
    <source>
        <dbReference type="EMBL" id="PRR78237.1"/>
    </source>
</evidence>
<keyword evidence="7" id="KW-0408">Iron</keyword>
<comment type="caution">
    <text evidence="10">The sequence shown here is derived from an EMBL/GenBank/DDBJ whole genome shotgun (WGS) entry which is preliminary data.</text>
</comment>
<dbReference type="InterPro" id="IPR017900">
    <property type="entry name" value="4Fe4S_Fe_S_CS"/>
</dbReference>
<evidence type="ECO:0000256" key="2">
    <source>
        <dbReference type="ARBA" id="ARBA00022490"/>
    </source>
</evidence>
<dbReference type="Proteomes" id="UP000239706">
    <property type="component" value="Unassembled WGS sequence"/>
</dbReference>
<dbReference type="NCBIfam" id="TIGR00276">
    <property type="entry name" value="tRNA epoxyqueuosine(34) reductase QueG"/>
    <property type="match status" value="1"/>
</dbReference>
<evidence type="ECO:0000256" key="8">
    <source>
        <dbReference type="ARBA" id="ARBA00023014"/>
    </source>
</evidence>
<dbReference type="EC" id="1.1.-.-" evidence="10"/>
<evidence type="ECO:0000256" key="5">
    <source>
        <dbReference type="ARBA" id="ARBA00022785"/>
    </source>
</evidence>
<evidence type="ECO:0000256" key="1">
    <source>
        <dbReference type="ARBA" id="ARBA00022485"/>
    </source>
</evidence>
<dbReference type="GO" id="GO:0052693">
    <property type="term" value="F:epoxyqueuosine reductase activity"/>
    <property type="evidence" value="ECO:0007669"/>
    <property type="project" value="TreeGrafter"/>
</dbReference>
<dbReference type="PANTHER" id="PTHR30002">
    <property type="entry name" value="EPOXYQUEUOSINE REDUCTASE"/>
    <property type="match status" value="1"/>
</dbReference>
<evidence type="ECO:0000256" key="6">
    <source>
        <dbReference type="ARBA" id="ARBA00023002"/>
    </source>
</evidence>
<dbReference type="PANTHER" id="PTHR30002:SF4">
    <property type="entry name" value="EPOXYQUEUOSINE REDUCTASE"/>
    <property type="match status" value="1"/>
</dbReference>
<dbReference type="InterPro" id="IPR017896">
    <property type="entry name" value="4Fe4S_Fe-S-bd"/>
</dbReference>
<keyword evidence="11" id="KW-1185">Reference proteome</keyword>
<dbReference type="PROSITE" id="PS51379">
    <property type="entry name" value="4FE4S_FER_2"/>
    <property type="match status" value="1"/>
</dbReference>
<reference evidence="10 11" key="1">
    <citation type="submission" date="2018-03" db="EMBL/GenBank/DDBJ databases">
        <title>Genome sequence of Clostridium liquoris DSM 100320.</title>
        <authorList>
            <person name="Poehlein A."/>
            <person name="Daniel R."/>
        </authorList>
    </citation>
    <scope>NUCLEOTIDE SEQUENCE [LARGE SCALE GENOMIC DNA]</scope>
    <source>
        <strain evidence="10 11">DSM 100320</strain>
    </source>
</reference>
<evidence type="ECO:0000256" key="3">
    <source>
        <dbReference type="ARBA" id="ARBA00022694"/>
    </source>
</evidence>
<dbReference type="InterPro" id="IPR013542">
    <property type="entry name" value="QueG_DUF1730"/>
</dbReference>
<accession>A0A2T0B3A1</accession>